<dbReference type="AlphaFoldDB" id="A0A6V8LJP6"/>
<dbReference type="Proteomes" id="UP000494245">
    <property type="component" value="Unassembled WGS sequence"/>
</dbReference>
<sequence length="339" mass="37310">MRVLCLDGPYFLKALERLGCETLSVGQWSGADVRLEKALSLAGLLRLLDARGFEPEAALWADDGRPPSVAGLELLPWPTIAYSIDQYLNPWHVPFCNAFDAALVAQKDYLPLFAPEHKGPLRWMPLFADPLPGAIPPPARDIPASFVGTLDSPANPGRRPFLEAFRRHAPLAVLTGDYRSVFARSRLALNQSAAGELNFRVFQAMAEGAALLTEDAANGLRDLFTPGRHLLVYPRGDHRAAAALAQQALADPGLEELARAGQAEVLARHRVDHRAQEIVRLFEELARAQVHRARFSDMGRSRRLMATAYRILATDPQLPLPPELRAFYLELAHAGGDAR</sequence>
<gene>
    <name evidence="2" type="ORF">NNJEOMEG_00771</name>
</gene>
<dbReference type="Pfam" id="PF13524">
    <property type="entry name" value="Glyco_trans_1_2"/>
    <property type="match status" value="1"/>
</dbReference>
<dbReference type="InterPro" id="IPR055259">
    <property type="entry name" value="YkvP/CgeB_Glyco_trans-like"/>
</dbReference>
<name>A0A6V8LJP6_9BACT</name>
<evidence type="ECO:0000313" key="3">
    <source>
        <dbReference type="Proteomes" id="UP000494245"/>
    </source>
</evidence>
<comment type="caution">
    <text evidence="2">The sequence shown here is derived from an EMBL/GenBank/DDBJ whole genome shotgun (WGS) entry which is preliminary data.</text>
</comment>
<feature type="domain" description="Spore protein YkvP/CgeB glycosyl transferase-like" evidence="1">
    <location>
        <begin position="174"/>
        <end position="279"/>
    </location>
</feature>
<dbReference type="SUPFAM" id="SSF53756">
    <property type="entry name" value="UDP-Glycosyltransferase/glycogen phosphorylase"/>
    <property type="match status" value="1"/>
</dbReference>
<dbReference type="Gene3D" id="3.40.50.2000">
    <property type="entry name" value="Glycogen Phosphorylase B"/>
    <property type="match status" value="1"/>
</dbReference>
<proteinExistence type="predicted"/>
<dbReference type="RefSeq" id="WP_173081486.1">
    <property type="nucleotide sequence ID" value="NZ_BLTE01000002.1"/>
</dbReference>
<dbReference type="EMBL" id="BLTE01000002">
    <property type="protein sequence ID" value="GFK92943.1"/>
    <property type="molecule type" value="Genomic_DNA"/>
</dbReference>
<evidence type="ECO:0000259" key="1">
    <source>
        <dbReference type="Pfam" id="PF13524"/>
    </source>
</evidence>
<reference evidence="2 3" key="2">
    <citation type="submission" date="2020-05" db="EMBL/GenBank/DDBJ databases">
        <title>Draft genome sequence of Desulfovibrio sp. strainFSS-1.</title>
        <authorList>
            <person name="Shimoshige H."/>
            <person name="Kobayashi H."/>
            <person name="Maekawa T."/>
        </authorList>
    </citation>
    <scope>NUCLEOTIDE SEQUENCE [LARGE SCALE GENOMIC DNA]</scope>
    <source>
        <strain evidence="2 3">SIID29052-01</strain>
    </source>
</reference>
<keyword evidence="3" id="KW-1185">Reference proteome</keyword>
<organism evidence="2 3">
    <name type="scientific">Fundidesulfovibrio magnetotacticus</name>
    <dbReference type="NCBI Taxonomy" id="2730080"/>
    <lineage>
        <taxon>Bacteria</taxon>
        <taxon>Pseudomonadati</taxon>
        <taxon>Thermodesulfobacteriota</taxon>
        <taxon>Desulfovibrionia</taxon>
        <taxon>Desulfovibrionales</taxon>
        <taxon>Desulfovibrionaceae</taxon>
        <taxon>Fundidesulfovibrio</taxon>
    </lineage>
</organism>
<evidence type="ECO:0000313" key="2">
    <source>
        <dbReference type="EMBL" id="GFK92943.1"/>
    </source>
</evidence>
<accession>A0A6V8LJP6</accession>
<protein>
    <recommendedName>
        <fullName evidence="1">Spore protein YkvP/CgeB glycosyl transferase-like domain-containing protein</fullName>
    </recommendedName>
</protein>
<reference evidence="2 3" key="1">
    <citation type="submission" date="2020-04" db="EMBL/GenBank/DDBJ databases">
        <authorList>
            <consortium name="Desulfovibrio sp. FSS-1 genome sequencing consortium"/>
            <person name="Shimoshige H."/>
            <person name="Kobayashi H."/>
            <person name="Maekawa T."/>
        </authorList>
    </citation>
    <scope>NUCLEOTIDE SEQUENCE [LARGE SCALE GENOMIC DNA]</scope>
    <source>
        <strain evidence="2 3">SIID29052-01</strain>
    </source>
</reference>